<sequence length="126" mass="14255">MGRFVILLAVLMMLQSVLSIVQVKNYQRFIKKITTEQAGSDYDFYTEVAKGRLLRTIVAVVVDKEGKVIQCYCCSGLTIFAKFKEDPAYQGVHLAEFYSKNNQGTQVSKIEEALSKIYSRKLEAVT</sequence>
<dbReference type="OrthoDB" id="9096700at2"/>
<organism evidence="1 2">
    <name type="scientific">Enterococcus florum</name>
    <dbReference type="NCBI Taxonomy" id="2480627"/>
    <lineage>
        <taxon>Bacteria</taxon>
        <taxon>Bacillati</taxon>
        <taxon>Bacillota</taxon>
        <taxon>Bacilli</taxon>
        <taxon>Lactobacillales</taxon>
        <taxon>Enterococcaceae</taxon>
        <taxon>Enterococcus</taxon>
    </lineage>
</organism>
<accession>A0A4P5PD64</accession>
<protein>
    <submittedName>
        <fullName evidence="1">Uncharacterized protein</fullName>
    </submittedName>
</protein>
<proteinExistence type="predicted"/>
<dbReference type="Pfam" id="PF06923">
    <property type="entry name" value="GutM"/>
    <property type="match status" value="1"/>
</dbReference>
<dbReference type="InterPro" id="IPR009693">
    <property type="entry name" value="Glucitol_operon_activator"/>
</dbReference>
<evidence type="ECO:0000313" key="2">
    <source>
        <dbReference type="Proteomes" id="UP000290567"/>
    </source>
</evidence>
<dbReference type="Proteomes" id="UP000290567">
    <property type="component" value="Unassembled WGS sequence"/>
</dbReference>
<dbReference type="RefSeq" id="WP_146624217.1">
    <property type="nucleotide sequence ID" value="NZ_BJCC01000042.1"/>
</dbReference>
<keyword evidence="2" id="KW-1185">Reference proteome</keyword>
<gene>
    <name evidence="1" type="ORF">NRIC_37370</name>
</gene>
<name>A0A4P5PD64_9ENTE</name>
<evidence type="ECO:0000313" key="1">
    <source>
        <dbReference type="EMBL" id="GCF95846.1"/>
    </source>
</evidence>
<dbReference type="AlphaFoldDB" id="A0A4P5PD64"/>
<reference evidence="2" key="1">
    <citation type="submission" date="2019-02" db="EMBL/GenBank/DDBJ databases">
        <title>Draft genome sequence of Enterococcus sp. Gos25-1.</title>
        <authorList>
            <person name="Tanaka N."/>
            <person name="Shiwa Y."/>
            <person name="Fujita N."/>
        </authorList>
    </citation>
    <scope>NUCLEOTIDE SEQUENCE [LARGE SCALE GENOMIC DNA]</scope>
    <source>
        <strain evidence="2">Gos25-1</strain>
    </source>
</reference>
<comment type="caution">
    <text evidence="1">The sequence shown here is derived from an EMBL/GenBank/DDBJ whole genome shotgun (WGS) entry which is preliminary data.</text>
</comment>
<dbReference type="EMBL" id="BJCC01000042">
    <property type="protein sequence ID" value="GCF95846.1"/>
    <property type="molecule type" value="Genomic_DNA"/>
</dbReference>